<evidence type="ECO:0000313" key="1">
    <source>
        <dbReference type="EMBL" id="TDF92948.1"/>
    </source>
</evidence>
<comment type="caution">
    <text evidence="1">The sequence shown here is derived from an EMBL/GenBank/DDBJ whole genome shotgun (WGS) entry which is preliminary data.</text>
</comment>
<keyword evidence="2" id="KW-1185">Reference proteome</keyword>
<evidence type="ECO:0000313" key="2">
    <source>
        <dbReference type="Proteomes" id="UP000295636"/>
    </source>
</evidence>
<protein>
    <submittedName>
        <fullName evidence="1">Uncharacterized protein</fullName>
    </submittedName>
</protein>
<organism evidence="1 2">
    <name type="scientific">Paenibacillus piri</name>
    <dbReference type="NCBI Taxonomy" id="2547395"/>
    <lineage>
        <taxon>Bacteria</taxon>
        <taxon>Bacillati</taxon>
        <taxon>Bacillota</taxon>
        <taxon>Bacilli</taxon>
        <taxon>Bacillales</taxon>
        <taxon>Paenibacillaceae</taxon>
        <taxon>Paenibacillus</taxon>
    </lineage>
</organism>
<accession>A0A4R5KEE3</accession>
<dbReference type="OrthoDB" id="2810134at2"/>
<dbReference type="EMBL" id="SMRT01000018">
    <property type="protein sequence ID" value="TDF92948.1"/>
    <property type="molecule type" value="Genomic_DNA"/>
</dbReference>
<dbReference type="AlphaFoldDB" id="A0A4R5KEE3"/>
<reference evidence="1 2" key="1">
    <citation type="submission" date="2019-03" db="EMBL/GenBank/DDBJ databases">
        <title>This is whole genome sequence of Paenibacillus sp MS74 strain.</title>
        <authorList>
            <person name="Trinh H.N."/>
        </authorList>
    </citation>
    <scope>NUCLEOTIDE SEQUENCE [LARGE SCALE GENOMIC DNA]</scope>
    <source>
        <strain evidence="1 2">MS74</strain>
    </source>
</reference>
<dbReference type="RefSeq" id="WP_133234490.1">
    <property type="nucleotide sequence ID" value="NZ_SMRT01000018.1"/>
</dbReference>
<gene>
    <name evidence="1" type="ORF">E1757_28105</name>
</gene>
<proteinExistence type="predicted"/>
<dbReference type="Proteomes" id="UP000295636">
    <property type="component" value="Unassembled WGS sequence"/>
</dbReference>
<sequence length="127" mass="14474">MVFLLEQFVNVISELESPRPASGMPKQIINRRKARQGEPFFITSGNARIGIYTVAVMLPGSSQPETIATGLGGIQESRRWIERYIEGDNDPDKFVMPDRVVIDRCDNPDRLKPEWNRWILGTQWGSI</sequence>
<name>A0A4R5KEE3_9BACL</name>